<dbReference type="Pfam" id="PF11751">
    <property type="entry name" value="PorP_SprF"/>
    <property type="match status" value="1"/>
</dbReference>
<gene>
    <name evidence="1" type="ORF">FUA23_21260</name>
</gene>
<accession>A0A5C7FEY8</accession>
<dbReference type="Proteomes" id="UP000321907">
    <property type="component" value="Unassembled WGS sequence"/>
</dbReference>
<dbReference type="OrthoDB" id="1186563at2"/>
<dbReference type="NCBIfam" id="TIGR03519">
    <property type="entry name" value="T9SS_PorP_fam"/>
    <property type="match status" value="1"/>
</dbReference>
<name>A0A5C7FEY8_9BACT</name>
<comment type="caution">
    <text evidence="1">The sequence shown here is derived from an EMBL/GenBank/DDBJ whole genome shotgun (WGS) entry which is preliminary data.</text>
</comment>
<evidence type="ECO:0000313" key="2">
    <source>
        <dbReference type="Proteomes" id="UP000321907"/>
    </source>
</evidence>
<sequence>MAGAITRASLRRACNYLFPMKKIILLSLLLACLLPLAAQDPVFSQFYASPLRLNPAFAGIGTAPRVAFNYRAQHTSYPSAYTTMAASYDQPIENTPSGFGLRMMTDKQLEGAYKNTEVAVVYSYDVMINRDVHARLGLSAGILSTSLDFSSLTFGDVLDPINGADGITSEQLAALSKTSADFGAGVLFSAYNMYGGISFEHMNRPDESLVEVGQNLYSGRPMRTTLTGGAQINVKRYSNRRRPAYITPNFLFTSQASLRQLNMGAYFGYGPVAFGGWYRHAFENADGIIAAVSFRQDVLKIGFSYDAVVSDLRNVPGGLGSTLEASLIIDFGNSKELQRRRKADRYNDCYGMFR</sequence>
<dbReference type="EMBL" id="VOXD01000054">
    <property type="protein sequence ID" value="TXF84243.1"/>
    <property type="molecule type" value="Genomic_DNA"/>
</dbReference>
<organism evidence="1 2">
    <name type="scientific">Neolewinella aurantiaca</name>
    <dbReference type="NCBI Taxonomy" id="2602767"/>
    <lineage>
        <taxon>Bacteria</taxon>
        <taxon>Pseudomonadati</taxon>
        <taxon>Bacteroidota</taxon>
        <taxon>Saprospiria</taxon>
        <taxon>Saprospirales</taxon>
        <taxon>Lewinellaceae</taxon>
        <taxon>Neolewinella</taxon>
    </lineage>
</organism>
<dbReference type="AlphaFoldDB" id="A0A5C7FEY8"/>
<reference evidence="1 2" key="1">
    <citation type="submission" date="2019-08" db="EMBL/GenBank/DDBJ databases">
        <title>Lewinella sp. strain SSH13 Genome sequencing and assembly.</title>
        <authorList>
            <person name="Kim I."/>
        </authorList>
    </citation>
    <scope>NUCLEOTIDE SEQUENCE [LARGE SCALE GENOMIC DNA]</scope>
    <source>
        <strain evidence="1 2">SSH13</strain>
    </source>
</reference>
<keyword evidence="2" id="KW-1185">Reference proteome</keyword>
<proteinExistence type="predicted"/>
<protein>
    <submittedName>
        <fullName evidence="1">Type IX secretion system membrane protein PorP/SprF</fullName>
    </submittedName>
</protein>
<evidence type="ECO:0000313" key="1">
    <source>
        <dbReference type="EMBL" id="TXF84243.1"/>
    </source>
</evidence>
<dbReference type="InterPro" id="IPR019861">
    <property type="entry name" value="PorP/SprF_Bacteroidetes"/>
</dbReference>